<proteinExistence type="predicted"/>
<name>A0AAV6NUT1_9ROSI</name>
<accession>A0AAV6NUT1</accession>
<feature type="compositionally biased region" description="Basic and acidic residues" evidence="1">
    <location>
        <begin position="8"/>
        <end position="27"/>
    </location>
</feature>
<evidence type="ECO:0000313" key="2">
    <source>
        <dbReference type="EMBL" id="KAG6603470.1"/>
    </source>
</evidence>
<feature type="non-terminal residue" evidence="2">
    <location>
        <position position="1"/>
    </location>
</feature>
<organism evidence="2 3">
    <name type="scientific">Cucurbita argyrosperma subsp. sororia</name>
    <dbReference type="NCBI Taxonomy" id="37648"/>
    <lineage>
        <taxon>Eukaryota</taxon>
        <taxon>Viridiplantae</taxon>
        <taxon>Streptophyta</taxon>
        <taxon>Embryophyta</taxon>
        <taxon>Tracheophyta</taxon>
        <taxon>Spermatophyta</taxon>
        <taxon>Magnoliopsida</taxon>
        <taxon>eudicotyledons</taxon>
        <taxon>Gunneridae</taxon>
        <taxon>Pentapetalae</taxon>
        <taxon>rosids</taxon>
        <taxon>fabids</taxon>
        <taxon>Cucurbitales</taxon>
        <taxon>Cucurbitaceae</taxon>
        <taxon>Cucurbiteae</taxon>
        <taxon>Cucurbita</taxon>
    </lineage>
</organism>
<keyword evidence="3" id="KW-1185">Reference proteome</keyword>
<feature type="compositionally biased region" description="Polar residues" evidence="1">
    <location>
        <begin position="28"/>
        <end position="41"/>
    </location>
</feature>
<feature type="region of interest" description="Disordered" evidence="1">
    <location>
        <begin position="1"/>
        <end position="41"/>
    </location>
</feature>
<comment type="caution">
    <text evidence="2">The sequence shown here is derived from an EMBL/GenBank/DDBJ whole genome shotgun (WGS) entry which is preliminary data.</text>
</comment>
<dbReference type="Proteomes" id="UP000685013">
    <property type="component" value="Chromosome 3"/>
</dbReference>
<evidence type="ECO:0000313" key="3">
    <source>
        <dbReference type="Proteomes" id="UP000685013"/>
    </source>
</evidence>
<dbReference type="AlphaFoldDB" id="A0AAV6NUT1"/>
<sequence length="106" mass="11996">MPPSAIKADTKPLRESRHKDAPYKYEQSRSSSMEYGGPSTSSTAHGVIAVNKWMLPPDVGYKTEVLQGEDRISFQLSLPLCKNNPSSLQAQRFHKKLENAHFHKVW</sequence>
<gene>
    <name evidence="2" type="ORF">SDJN03_04079</name>
</gene>
<evidence type="ECO:0000256" key="1">
    <source>
        <dbReference type="SAM" id="MobiDB-lite"/>
    </source>
</evidence>
<dbReference type="EMBL" id="JAGKQH010000003">
    <property type="protein sequence ID" value="KAG6603470.1"/>
    <property type="molecule type" value="Genomic_DNA"/>
</dbReference>
<protein>
    <submittedName>
        <fullName evidence="2">Uncharacterized protein</fullName>
    </submittedName>
</protein>
<reference evidence="2 3" key="1">
    <citation type="journal article" date="2021" name="Hortic Res">
        <title>The domestication of Cucurbita argyrosperma as revealed by the genome of its wild relative.</title>
        <authorList>
            <person name="Barrera-Redondo J."/>
            <person name="Sanchez-de la Vega G."/>
            <person name="Aguirre-Liguori J.A."/>
            <person name="Castellanos-Morales G."/>
            <person name="Gutierrez-Guerrero Y.T."/>
            <person name="Aguirre-Dugua X."/>
            <person name="Aguirre-Planter E."/>
            <person name="Tenaillon M.I."/>
            <person name="Lira-Saade R."/>
            <person name="Eguiarte L.E."/>
        </authorList>
    </citation>
    <scope>NUCLEOTIDE SEQUENCE [LARGE SCALE GENOMIC DNA]</scope>
    <source>
        <strain evidence="2">JBR-2021</strain>
    </source>
</reference>